<dbReference type="AlphaFoldDB" id="A0A9D5UD48"/>
<accession>A0A9D5UD48</accession>
<keyword evidence="7" id="KW-1185">Reference proteome</keyword>
<dbReference type="PANTHER" id="PTHR22604:SF105">
    <property type="entry name" value="TRANS-1,2-DIHYDROBENZENE-1,2-DIOL DEHYDROGENASE"/>
    <property type="match status" value="1"/>
</dbReference>
<dbReference type="InterPro" id="IPR036291">
    <property type="entry name" value="NAD(P)-bd_dom_sf"/>
</dbReference>
<dbReference type="GO" id="GO:0016491">
    <property type="term" value="F:oxidoreductase activity"/>
    <property type="evidence" value="ECO:0007669"/>
    <property type="project" value="UniProtKB-KW"/>
</dbReference>
<dbReference type="RefSeq" id="WP_193718098.1">
    <property type="nucleotide sequence ID" value="NZ_JACSPN010000001.1"/>
</dbReference>
<dbReference type="PANTHER" id="PTHR22604">
    <property type="entry name" value="OXIDOREDUCTASES"/>
    <property type="match status" value="1"/>
</dbReference>
<protein>
    <submittedName>
        <fullName evidence="6">Gfo/Idh/MocA family oxidoreductase</fullName>
    </submittedName>
</protein>
<gene>
    <name evidence="6" type="ORF">H9623_00300</name>
</gene>
<dbReference type="EMBL" id="JACSPN010000001">
    <property type="protein sequence ID" value="MBE7698747.1"/>
    <property type="molecule type" value="Genomic_DNA"/>
</dbReference>
<dbReference type="SUPFAM" id="SSF51735">
    <property type="entry name" value="NAD(P)-binding Rossmann-fold domains"/>
    <property type="match status" value="1"/>
</dbReference>
<comment type="caution">
    <text evidence="6">The sequence shown here is derived from an EMBL/GenBank/DDBJ whole genome shotgun (WGS) entry which is preliminary data.</text>
</comment>
<feature type="domain" description="GFO/IDH/MocA-like oxidoreductase" evidence="5">
    <location>
        <begin position="151"/>
        <end position="266"/>
    </location>
</feature>
<evidence type="ECO:0000256" key="2">
    <source>
        <dbReference type="ARBA" id="ARBA00023002"/>
    </source>
</evidence>
<dbReference type="Pfam" id="PF01408">
    <property type="entry name" value="GFO_IDH_MocA"/>
    <property type="match status" value="1"/>
</dbReference>
<proteinExistence type="inferred from homology"/>
<dbReference type="Gene3D" id="3.40.50.720">
    <property type="entry name" value="NAD(P)-binding Rossmann-like Domain"/>
    <property type="match status" value="1"/>
</dbReference>
<dbReference type="InterPro" id="IPR055170">
    <property type="entry name" value="GFO_IDH_MocA-like_dom"/>
</dbReference>
<organism evidence="6 7">
    <name type="scientific">Oerskovia douganii</name>
    <dbReference type="NCBI Taxonomy" id="2762210"/>
    <lineage>
        <taxon>Bacteria</taxon>
        <taxon>Bacillati</taxon>
        <taxon>Actinomycetota</taxon>
        <taxon>Actinomycetes</taxon>
        <taxon>Micrococcales</taxon>
        <taxon>Cellulomonadaceae</taxon>
        <taxon>Oerskovia</taxon>
    </lineage>
</organism>
<evidence type="ECO:0000256" key="1">
    <source>
        <dbReference type="ARBA" id="ARBA00010928"/>
    </source>
</evidence>
<dbReference type="InterPro" id="IPR000683">
    <property type="entry name" value="Gfo/Idh/MocA-like_OxRdtase_N"/>
</dbReference>
<evidence type="ECO:0000259" key="4">
    <source>
        <dbReference type="Pfam" id="PF01408"/>
    </source>
</evidence>
<evidence type="ECO:0000256" key="3">
    <source>
        <dbReference type="ARBA" id="ARBA00023027"/>
    </source>
</evidence>
<sequence>MVSHAVVNVLDAVPSPGDAPPVRWGILGAGRIAADFADEVRVFTQGHVAAVGSRDEHRARDFVQRHAPSAAVHGSYEALVADPDVDVVYVATPHSHHRDHALLAIAAGRHVLVEKAFTRNEAEAREVFDAARAAGVFVMEAMLTRHLPHVAAIRALIAQGEVGEVRSVTAGYGSAAAYDPSHRLFAPELAGGALLDIGVYPLAFAMDLLGVPDAVTAVGLLAPTGVDAQSTVVLRYGDRATATLSSSVLARSATSLVVAGTGGRIEVADRFMVPTAFSVVWADGARREYDGFVPAGKQYEAAEVARCVAAGVPESPRMTWQDTLDLMRVMDAARAQLGVVYPGE</sequence>
<dbReference type="InterPro" id="IPR050984">
    <property type="entry name" value="Gfo/Idh/MocA_domain"/>
</dbReference>
<evidence type="ECO:0000313" key="6">
    <source>
        <dbReference type="EMBL" id="MBE7698747.1"/>
    </source>
</evidence>
<keyword evidence="2" id="KW-0560">Oxidoreductase</keyword>
<dbReference type="GO" id="GO:0000166">
    <property type="term" value="F:nucleotide binding"/>
    <property type="evidence" value="ECO:0007669"/>
    <property type="project" value="InterPro"/>
</dbReference>
<dbReference type="SUPFAM" id="SSF55347">
    <property type="entry name" value="Glyceraldehyde-3-phosphate dehydrogenase-like, C-terminal domain"/>
    <property type="match status" value="1"/>
</dbReference>
<keyword evidence="3" id="KW-0520">NAD</keyword>
<dbReference type="Pfam" id="PF22725">
    <property type="entry name" value="GFO_IDH_MocA_C3"/>
    <property type="match status" value="1"/>
</dbReference>
<evidence type="ECO:0000259" key="5">
    <source>
        <dbReference type="Pfam" id="PF22725"/>
    </source>
</evidence>
<dbReference type="Gene3D" id="3.30.360.10">
    <property type="entry name" value="Dihydrodipicolinate Reductase, domain 2"/>
    <property type="match status" value="1"/>
</dbReference>
<feature type="domain" description="Gfo/Idh/MocA-like oxidoreductase N-terminal" evidence="4">
    <location>
        <begin position="22"/>
        <end position="140"/>
    </location>
</feature>
<name>A0A9D5UD48_9CELL</name>
<dbReference type="Proteomes" id="UP000822993">
    <property type="component" value="Unassembled WGS sequence"/>
</dbReference>
<evidence type="ECO:0000313" key="7">
    <source>
        <dbReference type="Proteomes" id="UP000822993"/>
    </source>
</evidence>
<comment type="similarity">
    <text evidence="1">Belongs to the Gfo/Idh/MocA family.</text>
</comment>
<reference evidence="6 7" key="1">
    <citation type="submission" date="2020-08" db="EMBL/GenBank/DDBJ databases">
        <title>A Genomic Blueprint of the Chicken Gut Microbiome.</title>
        <authorList>
            <person name="Gilroy R."/>
            <person name="Ravi A."/>
            <person name="Getino M."/>
            <person name="Pursley I."/>
            <person name="Horton D.L."/>
            <person name="Alikhan N.-F."/>
            <person name="Baker D."/>
            <person name="Gharbi K."/>
            <person name="Hall N."/>
            <person name="Watson M."/>
            <person name="Adriaenssens E.M."/>
            <person name="Foster-Nyarko E."/>
            <person name="Jarju S."/>
            <person name="Secka A."/>
            <person name="Antonio M."/>
            <person name="Oren A."/>
            <person name="Chaudhuri R."/>
            <person name="La Ragione R.M."/>
            <person name="Hildebrand F."/>
            <person name="Pallen M.J."/>
        </authorList>
    </citation>
    <scope>NUCLEOTIDE SEQUENCE [LARGE SCALE GENOMIC DNA]</scope>
    <source>
        <strain evidence="6 7">Sa1BUA8</strain>
    </source>
</reference>